<comment type="caution">
    <text evidence="2">The sequence shown here is derived from an EMBL/GenBank/DDBJ whole genome shotgun (WGS) entry which is preliminary data.</text>
</comment>
<feature type="signal peptide" evidence="1">
    <location>
        <begin position="1"/>
        <end position="22"/>
    </location>
</feature>
<keyword evidence="1" id="KW-0732">Signal</keyword>
<protein>
    <submittedName>
        <fullName evidence="2">Uncharacterized protein</fullName>
    </submittedName>
</protein>
<evidence type="ECO:0000313" key="3">
    <source>
        <dbReference type="Proteomes" id="UP000660339"/>
    </source>
</evidence>
<organism evidence="2 3">
    <name type="scientific">Catellatospora methionotrophica</name>
    <dbReference type="NCBI Taxonomy" id="121620"/>
    <lineage>
        <taxon>Bacteria</taxon>
        <taxon>Bacillati</taxon>
        <taxon>Actinomycetota</taxon>
        <taxon>Actinomycetes</taxon>
        <taxon>Micromonosporales</taxon>
        <taxon>Micromonosporaceae</taxon>
        <taxon>Catellatospora</taxon>
    </lineage>
</organism>
<accession>A0A8J3PEB5</accession>
<dbReference type="Proteomes" id="UP000660339">
    <property type="component" value="Unassembled WGS sequence"/>
</dbReference>
<keyword evidence="3" id="KW-1185">Reference proteome</keyword>
<reference evidence="2" key="1">
    <citation type="submission" date="2021-01" db="EMBL/GenBank/DDBJ databases">
        <title>Whole genome shotgun sequence of Catellatospora methionotrophica NBRC 14553.</title>
        <authorList>
            <person name="Komaki H."/>
            <person name="Tamura T."/>
        </authorList>
    </citation>
    <scope>NUCLEOTIDE SEQUENCE</scope>
    <source>
        <strain evidence="2">NBRC 14553</strain>
    </source>
</reference>
<proteinExistence type="predicted"/>
<sequence length="174" mass="18753">MLPGLVAWSVTLAVMLVPAAPAAARSGYRPEPWQTWTQEGWTAPAGRYCAFPLQVSVVSQDVRTRVSARYGDGTVRLEEFAGPLTVDFTDTATGRSVRRDAGGSGVLEHRPDGSWLRYTIIGPAGFGFRPGDRYPLGYYLLDGLHVIALDAAGVRSMRVALGDQENVCDAIAAR</sequence>
<dbReference type="AlphaFoldDB" id="A0A8J3PEB5"/>
<name>A0A8J3PEB5_9ACTN</name>
<evidence type="ECO:0000256" key="1">
    <source>
        <dbReference type="SAM" id="SignalP"/>
    </source>
</evidence>
<evidence type="ECO:0000313" key="2">
    <source>
        <dbReference type="EMBL" id="GIG11981.1"/>
    </source>
</evidence>
<feature type="chain" id="PRO_5035166749" evidence="1">
    <location>
        <begin position="23"/>
        <end position="174"/>
    </location>
</feature>
<gene>
    <name evidence="2" type="ORF">Cme02nite_03130</name>
</gene>
<dbReference type="EMBL" id="BONJ01000001">
    <property type="protein sequence ID" value="GIG11981.1"/>
    <property type="molecule type" value="Genomic_DNA"/>
</dbReference>